<reference evidence="2 3" key="1">
    <citation type="submission" date="2016-03" db="EMBL/GenBank/DDBJ databases">
        <authorList>
            <person name="Ploux O."/>
        </authorList>
    </citation>
    <scope>NUCLEOTIDE SEQUENCE [LARGE SCALE GENOMIC DNA]</scope>
    <source>
        <strain evidence="2 3">R-45370</strain>
    </source>
</reference>
<sequence length="95" mass="10791">MKKFSCLLAPLFALAYAGSVSAQGYPILDMVANKVIQKYQQSNCEQLWQHKEQPKSAEEQELLQMLVNNPQIRSIFIDKVSPTIVNKMFECGMIP</sequence>
<dbReference type="RefSeq" id="WP_066980349.1">
    <property type="nucleotide sequence ID" value="NZ_LUUI01000091.1"/>
</dbReference>
<dbReference type="EMBL" id="LUUI01000091">
    <property type="protein sequence ID" value="OAI17005.1"/>
    <property type="molecule type" value="Genomic_DNA"/>
</dbReference>
<evidence type="ECO:0000256" key="1">
    <source>
        <dbReference type="SAM" id="SignalP"/>
    </source>
</evidence>
<dbReference type="AlphaFoldDB" id="A0A177NGI5"/>
<gene>
    <name evidence="2" type="ORF">A1359_00150</name>
</gene>
<feature type="signal peptide" evidence="1">
    <location>
        <begin position="1"/>
        <end position="22"/>
    </location>
</feature>
<dbReference type="OrthoDB" id="9008844at2"/>
<proteinExistence type="predicted"/>
<protein>
    <recommendedName>
        <fullName evidence="4">Secreted protein</fullName>
    </recommendedName>
</protein>
<comment type="caution">
    <text evidence="2">The sequence shown here is derived from an EMBL/GenBank/DDBJ whole genome shotgun (WGS) entry which is preliminary data.</text>
</comment>
<dbReference type="STRING" id="980561.A1359_00150"/>
<accession>A0A177NGI5</accession>
<organism evidence="2 3">
    <name type="scientific">Methylomonas lenta</name>
    <dbReference type="NCBI Taxonomy" id="980561"/>
    <lineage>
        <taxon>Bacteria</taxon>
        <taxon>Pseudomonadati</taxon>
        <taxon>Pseudomonadota</taxon>
        <taxon>Gammaproteobacteria</taxon>
        <taxon>Methylococcales</taxon>
        <taxon>Methylococcaceae</taxon>
        <taxon>Methylomonas</taxon>
    </lineage>
</organism>
<evidence type="ECO:0000313" key="3">
    <source>
        <dbReference type="Proteomes" id="UP000078476"/>
    </source>
</evidence>
<dbReference type="Proteomes" id="UP000078476">
    <property type="component" value="Unassembled WGS sequence"/>
</dbReference>
<feature type="chain" id="PRO_5008069097" description="Secreted protein" evidence="1">
    <location>
        <begin position="23"/>
        <end position="95"/>
    </location>
</feature>
<keyword evidence="3" id="KW-1185">Reference proteome</keyword>
<evidence type="ECO:0000313" key="2">
    <source>
        <dbReference type="EMBL" id="OAI17005.1"/>
    </source>
</evidence>
<evidence type="ECO:0008006" key="4">
    <source>
        <dbReference type="Google" id="ProtNLM"/>
    </source>
</evidence>
<name>A0A177NGI5_9GAMM</name>
<keyword evidence="1" id="KW-0732">Signal</keyword>